<dbReference type="SMART" id="SM00202">
    <property type="entry name" value="SR"/>
    <property type="match status" value="1"/>
</dbReference>
<dbReference type="EMBL" id="CACRXK020043372">
    <property type="protein sequence ID" value="CAB4045924.1"/>
    <property type="molecule type" value="Genomic_DNA"/>
</dbReference>
<dbReference type="InterPro" id="IPR036772">
    <property type="entry name" value="SRCR-like_dom_sf"/>
</dbReference>
<dbReference type="Gene3D" id="3.10.250.10">
    <property type="entry name" value="SRCR-like domain"/>
    <property type="match status" value="1"/>
</dbReference>
<keyword evidence="2" id="KW-0677">Repeat</keyword>
<evidence type="ECO:0000256" key="4">
    <source>
        <dbReference type="ARBA" id="ARBA00023180"/>
    </source>
</evidence>
<evidence type="ECO:0000256" key="2">
    <source>
        <dbReference type="ARBA" id="ARBA00022737"/>
    </source>
</evidence>
<dbReference type="InterPro" id="IPR053243">
    <property type="entry name" value="SJ_maturation_regulator"/>
</dbReference>
<protein>
    <submittedName>
        <fullName evidence="5">Deleted in malignant brain tumors 1 -like</fullName>
    </submittedName>
</protein>
<gene>
    <name evidence="5" type="ORF">PACLA_8A058184</name>
</gene>
<sequence>VRLVGGSHNAGRVEVYYNGTWGTVCDDSWDINDARVVCRQLGFQDAVAAYQGRNVLDGTGQIWLDNVCCGGHESALFSCRHSGWGTHNCGHHEDAGVRCNATG</sequence>
<keyword evidence="3" id="KW-1015">Disulfide bond</keyword>
<organism evidence="5 6">
    <name type="scientific">Paramuricea clavata</name>
    <name type="common">Red gorgonian</name>
    <name type="synonym">Violescent sea-whip</name>
    <dbReference type="NCBI Taxonomy" id="317549"/>
    <lineage>
        <taxon>Eukaryota</taxon>
        <taxon>Metazoa</taxon>
        <taxon>Cnidaria</taxon>
        <taxon>Anthozoa</taxon>
        <taxon>Octocorallia</taxon>
        <taxon>Malacalcyonacea</taxon>
        <taxon>Plexauridae</taxon>
        <taxon>Paramuricea</taxon>
    </lineage>
</organism>
<evidence type="ECO:0000256" key="1">
    <source>
        <dbReference type="ARBA" id="ARBA00022729"/>
    </source>
</evidence>
<dbReference type="Proteomes" id="UP001152795">
    <property type="component" value="Unassembled WGS sequence"/>
</dbReference>
<comment type="caution">
    <text evidence="5">The sequence shown here is derived from an EMBL/GenBank/DDBJ whole genome shotgun (WGS) entry which is preliminary data.</text>
</comment>
<dbReference type="Pfam" id="PF00530">
    <property type="entry name" value="SRCR"/>
    <property type="match status" value="1"/>
</dbReference>
<proteinExistence type="predicted"/>
<dbReference type="GO" id="GO:0045217">
    <property type="term" value="P:cell-cell junction maintenance"/>
    <property type="evidence" value="ECO:0007669"/>
    <property type="project" value="TreeGrafter"/>
</dbReference>
<evidence type="ECO:0000256" key="3">
    <source>
        <dbReference type="ARBA" id="ARBA00023157"/>
    </source>
</evidence>
<dbReference type="GO" id="GO:0016020">
    <property type="term" value="C:membrane"/>
    <property type="evidence" value="ECO:0007669"/>
    <property type="project" value="InterPro"/>
</dbReference>
<dbReference type="PANTHER" id="PTHR47653">
    <property type="entry name" value="PROTEIN BARK BEETLE"/>
    <property type="match status" value="1"/>
</dbReference>
<dbReference type="PROSITE" id="PS50287">
    <property type="entry name" value="SRCR_2"/>
    <property type="match status" value="1"/>
</dbReference>
<keyword evidence="6" id="KW-1185">Reference proteome</keyword>
<dbReference type="SUPFAM" id="SSF56487">
    <property type="entry name" value="SRCR-like"/>
    <property type="match status" value="1"/>
</dbReference>
<accession>A0A6S7KSS6</accession>
<evidence type="ECO:0000313" key="6">
    <source>
        <dbReference type="Proteomes" id="UP001152795"/>
    </source>
</evidence>
<name>A0A6S7KSS6_PARCT</name>
<feature type="non-terminal residue" evidence="5">
    <location>
        <position position="1"/>
    </location>
</feature>
<keyword evidence="4" id="KW-0325">Glycoprotein</keyword>
<feature type="non-terminal residue" evidence="5">
    <location>
        <position position="103"/>
    </location>
</feature>
<dbReference type="FunFam" id="3.10.250.10:FF:000011">
    <property type="entry name" value="Scavenger receptor class A member 5"/>
    <property type="match status" value="1"/>
</dbReference>
<dbReference type="PROSITE" id="PS00420">
    <property type="entry name" value="SRCR_1"/>
    <property type="match status" value="1"/>
</dbReference>
<dbReference type="OrthoDB" id="5944938at2759"/>
<dbReference type="PANTHER" id="PTHR47653:SF1">
    <property type="entry name" value="DELETED IN MALIGNANT BRAIN TUMORS 1 PROTEIN"/>
    <property type="match status" value="1"/>
</dbReference>
<evidence type="ECO:0000313" key="5">
    <source>
        <dbReference type="EMBL" id="CAB4045924.1"/>
    </source>
</evidence>
<keyword evidence="1" id="KW-0732">Signal</keyword>
<dbReference type="AlphaFoldDB" id="A0A6S7KSS6"/>
<reference evidence="5" key="1">
    <citation type="submission" date="2020-04" db="EMBL/GenBank/DDBJ databases">
        <authorList>
            <person name="Alioto T."/>
            <person name="Alioto T."/>
            <person name="Gomez Garrido J."/>
        </authorList>
    </citation>
    <scope>NUCLEOTIDE SEQUENCE</scope>
    <source>
        <strain evidence="5">A484AB</strain>
    </source>
</reference>
<dbReference type="PRINTS" id="PR00258">
    <property type="entry name" value="SPERACTRCPTR"/>
</dbReference>
<dbReference type="InterPro" id="IPR001190">
    <property type="entry name" value="SRCR"/>
</dbReference>